<reference evidence="2 3" key="1">
    <citation type="submission" date="2019-02" db="EMBL/GenBank/DDBJ databases">
        <authorList>
            <person name="Goldberg S.R."/>
            <person name="Haltli B.A."/>
            <person name="Correa H."/>
            <person name="Russell K.G."/>
        </authorList>
    </citation>
    <scope>NUCLEOTIDE SEQUENCE [LARGE SCALE GENOMIC DNA]</scope>
    <source>
        <strain evidence="2 3">JCM 16186</strain>
    </source>
</reference>
<dbReference type="EMBL" id="SMLW01000486">
    <property type="protein sequence ID" value="MTI25125.1"/>
    <property type="molecule type" value="Genomic_DNA"/>
</dbReference>
<evidence type="ECO:0008006" key="4">
    <source>
        <dbReference type="Google" id="ProtNLM"/>
    </source>
</evidence>
<sequence>MHCINAAIFQLLLLVSICFSCQQATNSEAADVALDTVQANETTKQMDVEGPLVESKKEASVNKEDDPELHQAQAEVLSVREELIMPADYLTTVMKVRTAQGDTLTFTDAEGLESLAGKEITLKYRLIPQAKWLVCRECMAFDEKVKLADITSVASEVQFEKLKLRQFIEDPYIETASTFMMENAQGQVEGFLSAKYDLANDSVKMKLSFYNYGFVNAFHPELVNRAELEALSK</sequence>
<keyword evidence="3" id="KW-1185">Reference proteome</keyword>
<evidence type="ECO:0000313" key="2">
    <source>
        <dbReference type="EMBL" id="MTI25125.1"/>
    </source>
</evidence>
<gene>
    <name evidence="2" type="ORF">E1163_09250</name>
</gene>
<keyword evidence="1" id="KW-0732">Signal</keyword>
<name>A0ABW9RQ91_9BACT</name>
<accession>A0ABW9RQ91</accession>
<proteinExistence type="predicted"/>
<dbReference type="RefSeq" id="WP_155171160.1">
    <property type="nucleotide sequence ID" value="NZ_BAAAFL010000012.1"/>
</dbReference>
<feature type="signal peptide" evidence="1">
    <location>
        <begin position="1"/>
        <end position="29"/>
    </location>
</feature>
<evidence type="ECO:0000313" key="3">
    <source>
        <dbReference type="Proteomes" id="UP000798808"/>
    </source>
</evidence>
<dbReference type="Proteomes" id="UP000798808">
    <property type="component" value="Unassembled WGS sequence"/>
</dbReference>
<organism evidence="2 3">
    <name type="scientific">Fulvivirga kasyanovii</name>
    <dbReference type="NCBI Taxonomy" id="396812"/>
    <lineage>
        <taxon>Bacteria</taxon>
        <taxon>Pseudomonadati</taxon>
        <taxon>Bacteroidota</taxon>
        <taxon>Cytophagia</taxon>
        <taxon>Cytophagales</taxon>
        <taxon>Fulvivirgaceae</taxon>
        <taxon>Fulvivirga</taxon>
    </lineage>
</organism>
<evidence type="ECO:0000256" key="1">
    <source>
        <dbReference type="SAM" id="SignalP"/>
    </source>
</evidence>
<protein>
    <recommendedName>
        <fullName evidence="4">DUF4292 domain-containing protein</fullName>
    </recommendedName>
</protein>
<feature type="chain" id="PRO_5046363772" description="DUF4292 domain-containing protein" evidence="1">
    <location>
        <begin position="30"/>
        <end position="233"/>
    </location>
</feature>
<comment type="caution">
    <text evidence="2">The sequence shown here is derived from an EMBL/GenBank/DDBJ whole genome shotgun (WGS) entry which is preliminary data.</text>
</comment>